<dbReference type="Pfam" id="PF00110">
    <property type="entry name" value="wnt"/>
    <property type="match status" value="2"/>
</dbReference>
<dbReference type="InterPro" id="IPR005817">
    <property type="entry name" value="Wnt"/>
</dbReference>
<dbReference type="Proteomes" id="UP000504606">
    <property type="component" value="Unplaced"/>
</dbReference>
<organism evidence="11 12">
    <name type="scientific">Frankliniella occidentalis</name>
    <name type="common">Western flower thrips</name>
    <name type="synonym">Euthrips occidentalis</name>
    <dbReference type="NCBI Taxonomy" id="133901"/>
    <lineage>
        <taxon>Eukaryota</taxon>
        <taxon>Metazoa</taxon>
        <taxon>Ecdysozoa</taxon>
        <taxon>Arthropoda</taxon>
        <taxon>Hexapoda</taxon>
        <taxon>Insecta</taxon>
        <taxon>Pterygota</taxon>
        <taxon>Neoptera</taxon>
        <taxon>Paraneoptera</taxon>
        <taxon>Thysanoptera</taxon>
        <taxon>Terebrantia</taxon>
        <taxon>Thripoidea</taxon>
        <taxon>Thripidae</taxon>
        <taxon>Frankliniella</taxon>
    </lineage>
</organism>
<evidence type="ECO:0000256" key="4">
    <source>
        <dbReference type="ARBA" id="ARBA00022525"/>
    </source>
</evidence>
<dbReference type="PRINTS" id="PR01349">
    <property type="entry name" value="WNTPROTEIN"/>
</dbReference>
<feature type="region of interest" description="Disordered" evidence="10">
    <location>
        <begin position="192"/>
        <end position="261"/>
    </location>
</feature>
<feature type="compositionally biased region" description="Basic residues" evidence="10">
    <location>
        <begin position="203"/>
        <end position="219"/>
    </location>
</feature>
<dbReference type="FunFam" id="3.30.2460.20:FF:000001">
    <property type="entry name" value="Wnt homolog"/>
    <property type="match status" value="1"/>
</dbReference>
<dbReference type="GO" id="GO:0000902">
    <property type="term" value="P:cell morphogenesis"/>
    <property type="evidence" value="ECO:0007669"/>
    <property type="project" value="UniProtKB-ARBA"/>
</dbReference>
<dbReference type="GO" id="GO:0060560">
    <property type="term" value="P:developmental growth involved in morphogenesis"/>
    <property type="evidence" value="ECO:0007669"/>
    <property type="project" value="UniProtKB-ARBA"/>
</dbReference>
<dbReference type="RefSeq" id="XP_052123965.1">
    <property type="nucleotide sequence ID" value="XM_052268005.1"/>
</dbReference>
<gene>
    <name evidence="12" type="primary">LOC113214061</name>
</gene>
<dbReference type="KEGG" id="foc:113214061"/>
<comment type="function">
    <text evidence="9">Ligand for members of the frizzled family of seven transmembrane receptors.</text>
</comment>
<evidence type="ECO:0000256" key="3">
    <source>
        <dbReference type="ARBA" id="ARBA00022473"/>
    </source>
</evidence>
<evidence type="ECO:0000256" key="2">
    <source>
        <dbReference type="ARBA" id="ARBA00005683"/>
    </source>
</evidence>
<dbReference type="PROSITE" id="PS00246">
    <property type="entry name" value="WNT1"/>
    <property type="match status" value="1"/>
</dbReference>
<evidence type="ECO:0000256" key="10">
    <source>
        <dbReference type="SAM" id="MobiDB-lite"/>
    </source>
</evidence>
<dbReference type="GO" id="GO:0007517">
    <property type="term" value="P:muscle organ development"/>
    <property type="evidence" value="ECO:0007669"/>
    <property type="project" value="UniProtKB-ARBA"/>
</dbReference>
<evidence type="ECO:0000256" key="7">
    <source>
        <dbReference type="ARBA" id="ARBA00023157"/>
    </source>
</evidence>
<dbReference type="CDD" id="cd19343">
    <property type="entry name" value="Wnt_Wnt11"/>
    <property type="match status" value="1"/>
</dbReference>
<dbReference type="AlphaFoldDB" id="A0A9C6WYW5"/>
<evidence type="ECO:0000256" key="9">
    <source>
        <dbReference type="RuleBase" id="RU003500"/>
    </source>
</evidence>
<keyword evidence="8" id="KW-0449">Lipoprotein</keyword>
<evidence type="ECO:0000313" key="12">
    <source>
        <dbReference type="RefSeq" id="XP_052123965.1"/>
    </source>
</evidence>
<keyword evidence="11" id="KW-1185">Reference proteome</keyword>
<keyword evidence="5" id="KW-0272">Extracellular matrix</keyword>
<keyword evidence="6 9" id="KW-0879">Wnt signaling pathway</keyword>
<evidence type="ECO:0000256" key="1">
    <source>
        <dbReference type="ARBA" id="ARBA00004498"/>
    </source>
</evidence>
<reference evidence="12" key="1">
    <citation type="submission" date="2025-08" db="UniProtKB">
        <authorList>
            <consortium name="RefSeq"/>
        </authorList>
    </citation>
    <scope>IDENTIFICATION</scope>
    <source>
        <tissue evidence="12">Whole organism</tissue>
    </source>
</reference>
<dbReference type="InterPro" id="IPR043158">
    <property type="entry name" value="Wnt_C"/>
</dbReference>
<comment type="similarity">
    <text evidence="2 9">Belongs to the Wnt family.</text>
</comment>
<evidence type="ECO:0000256" key="8">
    <source>
        <dbReference type="ARBA" id="ARBA00023288"/>
    </source>
</evidence>
<dbReference type="OrthoDB" id="5945655at2759"/>
<dbReference type="GO" id="GO:0030182">
    <property type="term" value="P:neuron differentiation"/>
    <property type="evidence" value="ECO:0007669"/>
    <property type="project" value="TreeGrafter"/>
</dbReference>
<dbReference type="PANTHER" id="PTHR12027:SF102">
    <property type="entry name" value="PROTEIN WNT"/>
    <property type="match status" value="1"/>
</dbReference>
<dbReference type="InterPro" id="IPR018161">
    <property type="entry name" value="Wnt_CS"/>
</dbReference>
<proteinExistence type="inferred from homology"/>
<comment type="subcellular location">
    <subcellularLocation>
        <location evidence="1 9">Secreted</location>
        <location evidence="1 9">Extracellular space</location>
        <location evidence="1 9">Extracellular matrix</location>
    </subcellularLocation>
</comment>
<dbReference type="GO" id="GO:0005109">
    <property type="term" value="F:frizzled binding"/>
    <property type="evidence" value="ECO:0007669"/>
    <property type="project" value="TreeGrafter"/>
</dbReference>
<protein>
    <recommendedName>
        <fullName evidence="9">Protein Wnt</fullName>
    </recommendedName>
</protein>
<accession>A0A9C6WYW5</accession>
<evidence type="ECO:0000256" key="6">
    <source>
        <dbReference type="ARBA" id="ARBA00022687"/>
    </source>
</evidence>
<sequence>MRIAMWPTGTGRSRAAAASSASWRCFALAAALLVAQVLPPAGAIAWLVLRHAPLSGWSGSSCAVRGRWGLSARQAALCRGALDAMPQLARAAQLTVTTCRQLFADRRWNCSSLENAPALSPDLYTGTREQAYVYALSSAAVTYSLARACAQGALPHCSCAGPPRDPPNGNFKWGGCGDNVRYGAALARQFADAAERRGGKTTQQRRRQHHGGGERRRHWALPPTPAVTSSKRRKSVDGDGEQERAEEQGHLDRGSAGGRRRRLGRARAHLALVNLHNNRAGRRAVESSEVTQCKCHGVSGSCNIKTCWRALPRLADIGLRLQRRFAAAVEVVSRRTVPAGVGRRLVPAQAPAPAPAVRTYSQDDLIFLAKSPDYCLPDPRTGSHGTHGRACNASSTGFDGCDNMCCGRGYRTVAVENVERCQCKYYWCCYVKCNTCKSWVDVHECL</sequence>
<dbReference type="GO" id="GO:0005615">
    <property type="term" value="C:extracellular space"/>
    <property type="evidence" value="ECO:0007669"/>
    <property type="project" value="TreeGrafter"/>
</dbReference>
<dbReference type="PANTHER" id="PTHR12027">
    <property type="entry name" value="WNT RELATED"/>
    <property type="match status" value="1"/>
</dbReference>
<evidence type="ECO:0000313" key="11">
    <source>
        <dbReference type="Proteomes" id="UP000504606"/>
    </source>
</evidence>
<keyword evidence="3 9" id="KW-0217">Developmental protein</keyword>
<dbReference type="SMART" id="SM00097">
    <property type="entry name" value="WNT1"/>
    <property type="match status" value="1"/>
</dbReference>
<feature type="compositionally biased region" description="Basic and acidic residues" evidence="10">
    <location>
        <begin position="235"/>
        <end position="253"/>
    </location>
</feature>
<evidence type="ECO:0000256" key="5">
    <source>
        <dbReference type="ARBA" id="ARBA00022530"/>
    </source>
</evidence>
<dbReference type="GO" id="GO:0045165">
    <property type="term" value="P:cell fate commitment"/>
    <property type="evidence" value="ECO:0007669"/>
    <property type="project" value="TreeGrafter"/>
</dbReference>
<dbReference type="GeneID" id="113214061"/>
<name>A0A9C6WYW5_FRAOC</name>
<dbReference type="Gene3D" id="3.30.2460.20">
    <property type="match status" value="1"/>
</dbReference>
<keyword evidence="7" id="KW-1015">Disulfide bond</keyword>
<keyword evidence="4" id="KW-0964">Secreted</keyword>
<dbReference type="GO" id="GO:0005125">
    <property type="term" value="F:cytokine activity"/>
    <property type="evidence" value="ECO:0007669"/>
    <property type="project" value="TreeGrafter"/>
</dbReference>
<dbReference type="GO" id="GO:0060070">
    <property type="term" value="P:canonical Wnt signaling pathway"/>
    <property type="evidence" value="ECO:0007669"/>
    <property type="project" value="TreeGrafter"/>
</dbReference>